<feature type="non-terminal residue" evidence="2">
    <location>
        <position position="437"/>
    </location>
</feature>
<organism evidence="2">
    <name type="scientific">uncultured Phycisphaerae bacterium</name>
    <dbReference type="NCBI Taxonomy" id="904963"/>
    <lineage>
        <taxon>Bacteria</taxon>
        <taxon>Pseudomonadati</taxon>
        <taxon>Planctomycetota</taxon>
        <taxon>Phycisphaerae</taxon>
        <taxon>environmental samples</taxon>
    </lineage>
</organism>
<dbReference type="GO" id="GO:0016740">
    <property type="term" value="F:transferase activity"/>
    <property type="evidence" value="ECO:0007669"/>
    <property type="project" value="UniProtKB-KW"/>
</dbReference>
<feature type="compositionally biased region" description="Basic residues" evidence="1">
    <location>
        <begin position="209"/>
        <end position="228"/>
    </location>
</feature>
<proteinExistence type="predicted"/>
<feature type="compositionally biased region" description="Low complexity" evidence="1">
    <location>
        <begin position="408"/>
        <end position="418"/>
    </location>
</feature>
<feature type="compositionally biased region" description="Basic residues" evidence="1">
    <location>
        <begin position="427"/>
        <end position="437"/>
    </location>
</feature>
<feature type="compositionally biased region" description="Low complexity" evidence="1">
    <location>
        <begin position="290"/>
        <end position="305"/>
    </location>
</feature>
<keyword evidence="2" id="KW-0808">Transferase</keyword>
<reference evidence="2" key="1">
    <citation type="submission" date="2020-02" db="EMBL/GenBank/DDBJ databases">
        <authorList>
            <person name="Meier V. D."/>
        </authorList>
    </citation>
    <scope>NUCLEOTIDE SEQUENCE</scope>
    <source>
        <strain evidence="2">AVDCRST_MAG64</strain>
    </source>
</reference>
<feature type="compositionally biased region" description="Basic and acidic residues" evidence="1">
    <location>
        <begin position="1"/>
        <end position="20"/>
    </location>
</feature>
<feature type="region of interest" description="Disordered" evidence="1">
    <location>
        <begin position="172"/>
        <end position="437"/>
    </location>
</feature>
<accession>A0A6J4P3B4</accession>
<dbReference type="AlphaFoldDB" id="A0A6J4P3B4"/>
<feature type="compositionally biased region" description="Basic and acidic residues" evidence="1">
    <location>
        <begin position="306"/>
        <end position="327"/>
    </location>
</feature>
<feature type="compositionally biased region" description="Basic and acidic residues" evidence="1">
    <location>
        <begin position="259"/>
        <end position="288"/>
    </location>
</feature>
<feature type="non-terminal residue" evidence="2">
    <location>
        <position position="1"/>
    </location>
</feature>
<evidence type="ECO:0000256" key="1">
    <source>
        <dbReference type="SAM" id="MobiDB-lite"/>
    </source>
</evidence>
<gene>
    <name evidence="2" type="ORF">AVDCRST_MAG64-1938</name>
</gene>
<sequence length="437" mass="46616">ERVPRQPPHRLHDGRVPARDRHVHPARGGGPSRQGRPRPDVLGPPAAQQGERRSRDAGRAGPDVLRLPATRREDRRGAPVAAHLRPRAISQGAQDRADRPAGGHQGAPLADRLLRRGRRGRPRGPPPAALAPAQPLQQLVLLGRHAGGRDGRVHVQLHDARPGRVLRAEVLADRREDPPGPVRRLHQPLLPQPGDDLRPAGQVGPAARRPLRRRPGFVRPGPARRRRQPAAVRRPIGRREGAADAARCGGRGEGPAPGREADAGRRRARPGEARRAGEPARDHAERRVPRLPVAGPGPRAAPANGRVRDGQLRRGRAGRADGGDGGRRAGRGHAGGRHPGVGRAGRERAARPAGRRDVAGGRDRPACVRPGPPGRHGGQRPDEGGGGVQHPPRSRPARGDPHRRAARRSAAAAAAAAGREADERGGARARARRFGRM</sequence>
<evidence type="ECO:0000313" key="2">
    <source>
        <dbReference type="EMBL" id="CAA9405080.1"/>
    </source>
</evidence>
<feature type="compositionally biased region" description="Basic and acidic residues" evidence="1">
    <location>
        <begin position="344"/>
        <end position="366"/>
    </location>
</feature>
<protein>
    <submittedName>
        <fullName evidence="2">Glycosyl transferase, group 1 family protein</fullName>
    </submittedName>
</protein>
<dbReference type="EMBL" id="CADCUQ010000443">
    <property type="protein sequence ID" value="CAA9405080.1"/>
    <property type="molecule type" value="Genomic_DNA"/>
</dbReference>
<feature type="region of interest" description="Disordered" evidence="1">
    <location>
        <begin position="1"/>
        <end position="135"/>
    </location>
</feature>
<name>A0A6J4P3B4_9BACT</name>